<feature type="binding site" evidence="5">
    <location>
        <position position="71"/>
    </location>
    <ligand>
        <name>[4Fe-4S] cluster</name>
        <dbReference type="ChEBI" id="CHEBI:49883"/>
        <note>4Fe-4S-S-AdoMet</note>
    </ligand>
</feature>
<dbReference type="InterPro" id="IPR013785">
    <property type="entry name" value="Aldolase_TIM"/>
</dbReference>
<sequence length="346" mass="39719">MDNYDLNEFVQDIINGRGLSDSEIKHLLSTENHKELDKLYQVSRIVRDKFTGNKVFLYSFIYFSTYCKNECSFCYYNKLNNISRYRLSTDEILRICSSFKGKQIHMVDLTMGEDPYYHNNPHLLVDIVKNVKNELDLPIMVSPGVVDNDTLENLYNSGADFLALYQETYDKDLYERIRVGQSFRDRINARKFAKKIGFCVEDGILSGIEPDIESLIKSLRGMENNNPDMVRAMTFTPQEGTPLENQRQSSSEQELKIISILRLMFPDKLIPASLDIEGIDGMVKRLNSGANVVTSIIPSNTTLEGVVNYDRDLEKRNRNVENVVSRLKTMGMEPAKQSEFNQIIGL</sequence>
<protein>
    <submittedName>
        <fullName evidence="8">Radical SAM domain protein</fullName>
    </submittedName>
</protein>
<feature type="binding site" evidence="6">
    <location>
        <position position="178"/>
    </location>
    <ligand>
        <name>S-adenosyl-L-methionine</name>
        <dbReference type="ChEBI" id="CHEBI:59789"/>
    </ligand>
</feature>
<dbReference type="SFLD" id="SFLDS00029">
    <property type="entry name" value="Radical_SAM"/>
    <property type="match status" value="1"/>
</dbReference>
<reference evidence="8 9" key="1">
    <citation type="submission" date="2010-06" db="EMBL/GenBank/DDBJ databases">
        <title>Complete sequence chromosome of Methanohalobium evestigatum Z-7303.</title>
        <authorList>
            <consortium name="US DOE Joint Genome Institute"/>
            <person name="Lucas S."/>
            <person name="Copeland A."/>
            <person name="Lapidus A."/>
            <person name="Cheng J.-F."/>
            <person name="Bruce D."/>
            <person name="Goodwin L."/>
            <person name="Pitluck S."/>
            <person name="Saunders E."/>
            <person name="Detter J.C."/>
            <person name="Han C."/>
            <person name="Tapia R."/>
            <person name="Land M."/>
            <person name="Hauser L."/>
            <person name="Kyrpides N."/>
            <person name="Mikhailova N."/>
            <person name="Sieprawska-Lupa M."/>
            <person name="Whitman W.B."/>
            <person name="Anderson I."/>
            <person name="Woyke T."/>
        </authorList>
    </citation>
    <scope>NUCLEOTIDE SEQUENCE [LARGE SCALE GENOMIC DNA]</scope>
    <source>
        <strain evidence="9">ATCC BAA-1072 / DSM 3721 / NBRC 107634 / OCM 161 / Z-7303</strain>
    </source>
</reference>
<evidence type="ECO:0000256" key="4">
    <source>
        <dbReference type="ARBA" id="ARBA00023014"/>
    </source>
</evidence>
<proteinExistence type="predicted"/>
<dbReference type="GO" id="GO:0046872">
    <property type="term" value="F:metal ion binding"/>
    <property type="evidence" value="ECO:0007669"/>
    <property type="project" value="UniProtKB-KW"/>
</dbReference>
<dbReference type="OrthoDB" id="61910at2157"/>
<dbReference type="InterPro" id="IPR006638">
    <property type="entry name" value="Elp3/MiaA/NifB-like_rSAM"/>
</dbReference>
<dbReference type="PIRSF" id="PIRSF004762">
    <property type="entry name" value="CHP00423"/>
    <property type="match status" value="1"/>
</dbReference>
<evidence type="ECO:0000256" key="6">
    <source>
        <dbReference type="PIRSR" id="PIRSR004762-2"/>
    </source>
</evidence>
<dbReference type="PROSITE" id="PS51918">
    <property type="entry name" value="RADICAL_SAM"/>
    <property type="match status" value="1"/>
</dbReference>
<feature type="binding site" evidence="6">
    <location>
        <position position="273"/>
    </location>
    <ligand>
        <name>(3R)-3-methyl-D-ornithine</name>
        <dbReference type="ChEBI" id="CHEBI:64642"/>
    </ligand>
</feature>
<feature type="binding site" evidence="6">
    <location>
        <position position="294"/>
    </location>
    <ligand>
        <name>(3R)-3-methyl-D-ornithine</name>
        <dbReference type="ChEBI" id="CHEBI:64642"/>
    </ligand>
</feature>
<dbReference type="GO" id="GO:0051539">
    <property type="term" value="F:4 iron, 4 sulfur cluster binding"/>
    <property type="evidence" value="ECO:0007669"/>
    <property type="project" value="UniProtKB-KW"/>
</dbReference>
<dbReference type="STRING" id="644295.Metev_0937"/>
<keyword evidence="3 5" id="KW-0408">Iron</keyword>
<evidence type="ECO:0000313" key="8">
    <source>
        <dbReference type="EMBL" id="ADI73831.1"/>
    </source>
</evidence>
<feature type="binding site" evidence="6">
    <location>
        <position position="186"/>
    </location>
    <ligand>
        <name>S-adenosyl-L-methionine</name>
        <dbReference type="ChEBI" id="CHEBI:59789"/>
    </ligand>
</feature>
<dbReference type="PANTHER" id="PTHR43726:SF1">
    <property type="entry name" value="BIOTIN SYNTHASE"/>
    <property type="match status" value="1"/>
</dbReference>
<dbReference type="NCBIfam" id="TIGR03910">
    <property type="entry name" value="pyrrolys_PylB"/>
    <property type="match status" value="1"/>
</dbReference>
<keyword evidence="2" id="KW-0479">Metal-binding</keyword>
<keyword evidence="4 5" id="KW-0411">Iron-sulfur</keyword>
<evidence type="ECO:0000256" key="3">
    <source>
        <dbReference type="ARBA" id="ARBA00023004"/>
    </source>
</evidence>
<dbReference type="InterPro" id="IPR034422">
    <property type="entry name" value="HydE/PylB-like"/>
</dbReference>
<dbReference type="InterPro" id="IPR007197">
    <property type="entry name" value="rSAM"/>
</dbReference>
<dbReference type="InterPro" id="IPR023891">
    <property type="entry name" value="Pyrrolys_PylB"/>
</dbReference>
<dbReference type="SFLD" id="SFLDG01060">
    <property type="entry name" value="BATS_domain_containing"/>
    <property type="match status" value="1"/>
</dbReference>
<feature type="binding site" evidence="5">
    <location>
        <position position="67"/>
    </location>
    <ligand>
        <name>[4Fe-4S] cluster</name>
        <dbReference type="ChEBI" id="CHEBI:49883"/>
        <note>4Fe-4S-S-AdoMet</note>
    </ligand>
</feature>
<evidence type="ECO:0000313" key="9">
    <source>
        <dbReference type="Proteomes" id="UP000000391"/>
    </source>
</evidence>
<dbReference type="Proteomes" id="UP000000391">
    <property type="component" value="Chromosome"/>
</dbReference>
<keyword evidence="5" id="KW-0004">4Fe-4S</keyword>
<feature type="binding site" evidence="6">
    <location>
        <position position="295"/>
    </location>
    <ligand>
        <name>(3R)-3-methyl-D-ornithine</name>
        <dbReference type="ChEBI" id="CHEBI:64642"/>
    </ligand>
</feature>
<accession>D7E782</accession>
<feature type="binding site" evidence="5">
    <location>
        <position position="74"/>
    </location>
    <ligand>
        <name>[4Fe-4S] cluster</name>
        <dbReference type="ChEBI" id="CHEBI:49883"/>
        <note>4Fe-4S-S-AdoMet</note>
    </ligand>
</feature>
<dbReference type="Gene3D" id="3.20.20.70">
    <property type="entry name" value="Aldolase class I"/>
    <property type="match status" value="1"/>
</dbReference>
<dbReference type="GO" id="GO:0016740">
    <property type="term" value="F:transferase activity"/>
    <property type="evidence" value="ECO:0007669"/>
    <property type="project" value="TreeGrafter"/>
</dbReference>
<evidence type="ECO:0000256" key="1">
    <source>
        <dbReference type="ARBA" id="ARBA00022691"/>
    </source>
</evidence>
<dbReference type="SFLD" id="SFLDF00349">
    <property type="entry name" value="3-methylornithine_synthase_(Py"/>
    <property type="match status" value="1"/>
</dbReference>
<dbReference type="EMBL" id="CP002069">
    <property type="protein sequence ID" value="ADI73831.1"/>
    <property type="molecule type" value="Genomic_DNA"/>
</dbReference>
<evidence type="ECO:0000256" key="5">
    <source>
        <dbReference type="PIRSR" id="PIRSR004762-1"/>
    </source>
</evidence>
<dbReference type="CDD" id="cd01335">
    <property type="entry name" value="Radical_SAM"/>
    <property type="match status" value="1"/>
</dbReference>
<gene>
    <name evidence="8" type="ordered locus">Metev_0937</name>
</gene>
<evidence type="ECO:0000259" key="7">
    <source>
        <dbReference type="PROSITE" id="PS51918"/>
    </source>
</evidence>
<dbReference type="AlphaFoldDB" id="D7E782"/>
<dbReference type="SUPFAM" id="SSF102114">
    <property type="entry name" value="Radical SAM enzymes"/>
    <property type="match status" value="1"/>
</dbReference>
<feature type="domain" description="Radical SAM core" evidence="7">
    <location>
        <begin position="53"/>
        <end position="275"/>
    </location>
</feature>
<dbReference type="KEGG" id="mev:Metev_0937"/>
<keyword evidence="1 5" id="KW-0949">S-adenosyl-L-methionine</keyword>
<feature type="binding site" evidence="6">
    <location>
        <position position="167"/>
    </location>
    <ligand>
        <name>S-adenosyl-L-methionine</name>
        <dbReference type="ChEBI" id="CHEBI:59789"/>
    </ligand>
</feature>
<dbReference type="PANTHER" id="PTHR43726">
    <property type="entry name" value="3-METHYLORNITHINE SYNTHASE"/>
    <property type="match status" value="1"/>
</dbReference>
<dbReference type="SMART" id="SM00729">
    <property type="entry name" value="Elp3"/>
    <property type="match status" value="1"/>
</dbReference>
<feature type="binding site" evidence="6">
    <location>
        <position position="142"/>
    </location>
    <ligand>
        <name>(3R)-3-methyl-D-ornithine</name>
        <dbReference type="ChEBI" id="CHEBI:64642"/>
    </ligand>
</feature>
<dbReference type="HOGENOM" id="CLU_033172_0_0_2"/>
<feature type="binding site" evidence="6">
    <location>
        <position position="73"/>
    </location>
    <ligand>
        <name>S-adenosyl-L-methionine</name>
        <dbReference type="ChEBI" id="CHEBI:59789"/>
    </ligand>
</feature>
<evidence type="ECO:0000256" key="2">
    <source>
        <dbReference type="ARBA" id="ARBA00022723"/>
    </source>
</evidence>
<keyword evidence="9" id="KW-1185">Reference proteome</keyword>
<dbReference type="SFLD" id="SFLDG01280">
    <property type="entry name" value="HydE/PylB-like"/>
    <property type="match status" value="1"/>
</dbReference>
<dbReference type="Pfam" id="PF04055">
    <property type="entry name" value="Radical_SAM"/>
    <property type="match status" value="1"/>
</dbReference>
<organism evidence="8 9">
    <name type="scientific">Methanohalobium evestigatum (strain ATCC BAA-1072 / DSM 3721 / NBRC 107634 / OCM 161 / Z-7303)</name>
    <dbReference type="NCBI Taxonomy" id="644295"/>
    <lineage>
        <taxon>Archaea</taxon>
        <taxon>Methanobacteriati</taxon>
        <taxon>Methanobacteriota</taxon>
        <taxon>Stenosarchaea group</taxon>
        <taxon>Methanomicrobia</taxon>
        <taxon>Methanosarcinales</taxon>
        <taxon>Methanosarcinaceae</taxon>
        <taxon>Methanohalobium</taxon>
    </lineage>
</organism>
<feature type="binding site" evidence="6">
    <location>
        <position position="231"/>
    </location>
    <ligand>
        <name>(3R)-3-methyl-D-ornithine</name>
        <dbReference type="ChEBI" id="CHEBI:64642"/>
    </ligand>
</feature>
<dbReference type="InterPro" id="IPR058240">
    <property type="entry name" value="rSAM_sf"/>
</dbReference>
<dbReference type="GO" id="GO:0071524">
    <property type="term" value="P:pyrrolysine biosynthetic process"/>
    <property type="evidence" value="ECO:0007669"/>
    <property type="project" value="InterPro"/>
</dbReference>
<feature type="binding site" evidence="6">
    <location>
        <position position="108"/>
    </location>
    <ligand>
        <name>(3R)-3-methyl-D-ornithine</name>
        <dbReference type="ChEBI" id="CHEBI:64642"/>
    </ligand>
</feature>
<name>D7E782_METEZ</name>
<feature type="binding site" evidence="6">
    <location>
        <position position="165"/>
    </location>
    <ligand>
        <name>(3R)-3-methyl-D-ornithine</name>
        <dbReference type="ChEBI" id="CHEBI:64642"/>
    </ligand>
</feature>
<comment type="cofactor">
    <cofactor evidence="5">
        <name>[4Fe-4S] cluster</name>
        <dbReference type="ChEBI" id="CHEBI:49883"/>
    </cofactor>
    <text evidence="5">Binds 1 [4Fe-4S] cluster. The cluster is coordinated with 3 cysteines and an exchangeable S-adenosyl-L-methionine.</text>
</comment>